<evidence type="ECO:0000313" key="2">
    <source>
        <dbReference type="EMBL" id="KAK2153940.1"/>
    </source>
</evidence>
<organism evidence="2 3">
    <name type="scientific">Paralvinella palmiformis</name>
    <dbReference type="NCBI Taxonomy" id="53620"/>
    <lineage>
        <taxon>Eukaryota</taxon>
        <taxon>Metazoa</taxon>
        <taxon>Spiralia</taxon>
        <taxon>Lophotrochozoa</taxon>
        <taxon>Annelida</taxon>
        <taxon>Polychaeta</taxon>
        <taxon>Sedentaria</taxon>
        <taxon>Canalipalpata</taxon>
        <taxon>Terebellida</taxon>
        <taxon>Terebelliformia</taxon>
        <taxon>Alvinellidae</taxon>
        <taxon>Paralvinella</taxon>
    </lineage>
</organism>
<protein>
    <submittedName>
        <fullName evidence="2">Uncharacterized protein</fullName>
    </submittedName>
</protein>
<feature type="region of interest" description="Disordered" evidence="1">
    <location>
        <begin position="1"/>
        <end position="34"/>
    </location>
</feature>
<sequence length="416" mass="46121">MSSLLFQENEAEISSQQMEIEGTESPHHSTEDLSFVSSQEDQFKKAHRYSMSDTLFSDDDEVSNQDNLQTYYISQDTGYNTNSLQLTNNQETGPHSAMTTQNETSLHTNLTHQFGSLPFSSQDGHSVDCSAVAFVKEPTKKAFVRHLAPKSVMNGQRSSSDGVGVGDGVVLNEREVRHRAKRILGKSISMDDSQLGASLDTSKLRPYLLNAIGLEEFDIHCRANIYVEATIPDPQACPMSSKSPQSGLPCKSYNKKKNNMTDNGKDCLGICSTVYCKEDGEPEEFDESSDSSPCNSKSHECDHSPTTTPACNWISLEDNSDMDIYEYDNRSLEVKGSLDTTLNELNALSQNSESGNEGLDNEKGSQTSNESDKYWIPYKVDLSNDQALFDILPAFNTEDEHLFGFDTCIPYSAEQS</sequence>
<feature type="region of interest" description="Disordered" evidence="1">
    <location>
        <begin position="349"/>
        <end position="370"/>
    </location>
</feature>
<feature type="compositionally biased region" description="Polar residues" evidence="1">
    <location>
        <begin position="1"/>
        <end position="18"/>
    </location>
</feature>
<evidence type="ECO:0000313" key="3">
    <source>
        <dbReference type="Proteomes" id="UP001208570"/>
    </source>
</evidence>
<comment type="caution">
    <text evidence="2">The sequence shown here is derived from an EMBL/GenBank/DDBJ whole genome shotgun (WGS) entry which is preliminary data.</text>
</comment>
<evidence type="ECO:0000256" key="1">
    <source>
        <dbReference type="SAM" id="MobiDB-lite"/>
    </source>
</evidence>
<dbReference type="EMBL" id="JAODUP010000281">
    <property type="protein sequence ID" value="KAK2153940.1"/>
    <property type="molecule type" value="Genomic_DNA"/>
</dbReference>
<gene>
    <name evidence="2" type="ORF">LSH36_281g09074</name>
</gene>
<keyword evidence="3" id="KW-1185">Reference proteome</keyword>
<dbReference type="AlphaFoldDB" id="A0AAD9N251"/>
<proteinExistence type="predicted"/>
<feature type="region of interest" description="Disordered" evidence="1">
    <location>
        <begin position="282"/>
        <end position="306"/>
    </location>
</feature>
<accession>A0AAD9N251</accession>
<name>A0AAD9N251_9ANNE</name>
<reference evidence="2" key="1">
    <citation type="journal article" date="2023" name="Mol. Biol. Evol.">
        <title>Third-Generation Sequencing Reveals the Adaptive Role of the Epigenome in Three Deep-Sea Polychaetes.</title>
        <authorList>
            <person name="Perez M."/>
            <person name="Aroh O."/>
            <person name="Sun Y."/>
            <person name="Lan Y."/>
            <person name="Juniper S.K."/>
            <person name="Young C.R."/>
            <person name="Angers B."/>
            <person name="Qian P.Y."/>
        </authorList>
    </citation>
    <scope>NUCLEOTIDE SEQUENCE</scope>
    <source>
        <strain evidence="2">P08H-3</strain>
    </source>
</reference>
<dbReference type="Proteomes" id="UP001208570">
    <property type="component" value="Unassembled WGS sequence"/>
</dbReference>